<dbReference type="InterPro" id="IPR029052">
    <property type="entry name" value="Metallo-depent_PP-like"/>
</dbReference>
<dbReference type="PANTHER" id="PTHR12905:SF0">
    <property type="entry name" value="CALCINEURIN-LIKE PHOSPHOESTERASE DOMAIN-CONTAINING PROTEIN"/>
    <property type="match status" value="1"/>
</dbReference>
<dbReference type="AlphaFoldDB" id="A0A2K5ASF1"/>
<protein>
    <submittedName>
        <fullName evidence="2">Putative metallophosphoesterase</fullName>
    </submittedName>
</protein>
<dbReference type="Gene3D" id="3.60.21.10">
    <property type="match status" value="1"/>
</dbReference>
<evidence type="ECO:0000259" key="1">
    <source>
        <dbReference type="Pfam" id="PF00149"/>
    </source>
</evidence>
<dbReference type="GO" id="GO:0016787">
    <property type="term" value="F:hydrolase activity"/>
    <property type="evidence" value="ECO:0007669"/>
    <property type="project" value="InterPro"/>
</dbReference>
<evidence type="ECO:0000313" key="2">
    <source>
        <dbReference type="EMBL" id="SPC34565.1"/>
    </source>
</evidence>
<dbReference type="SUPFAM" id="SSF56300">
    <property type="entry name" value="Metallo-dependent phosphatases"/>
    <property type="match status" value="1"/>
</dbReference>
<feature type="domain" description="Calcineurin-like phosphoesterase" evidence="1">
    <location>
        <begin position="3"/>
        <end position="182"/>
    </location>
</feature>
<name>A0A2K5ASF1_9ARCH</name>
<proteinExistence type="predicted"/>
<dbReference type="KEGG" id="ncv:NCAV_1399"/>
<sequence length="208" mass="22579">MGIRILAFSDIHGDRALVARLKDTVSISRASIDVAVCCGDITPVHGSTIEAARMIGDLGVRTLVVPGNFEMPNDLRIACKELNWTDLHGKYIEVKGYVFAGCGGGNISPFSTPYELGEDQFNELLSKLKGINRNGRLVLLTHCPPYGVVDEPKQGMHVGSNAIASYVIQEKPLAQFCGHIHEQGGKEGMLEGSRIINVARNIRIVELP</sequence>
<dbReference type="RefSeq" id="WP_103286802.1">
    <property type="nucleotide sequence ID" value="NZ_LT981265.1"/>
</dbReference>
<dbReference type="Proteomes" id="UP000236248">
    <property type="component" value="Chromosome NCAV"/>
</dbReference>
<gene>
    <name evidence="2" type="ORF">NCAV_1399</name>
</gene>
<evidence type="ECO:0000313" key="3">
    <source>
        <dbReference type="Proteomes" id="UP000236248"/>
    </source>
</evidence>
<dbReference type="InterPro" id="IPR051693">
    <property type="entry name" value="UPF0046_metallophosphoest"/>
</dbReference>
<dbReference type="GeneID" id="41595398"/>
<keyword evidence="3" id="KW-1185">Reference proteome</keyword>
<dbReference type="PANTHER" id="PTHR12905">
    <property type="entry name" value="METALLOPHOSPHOESTERASE"/>
    <property type="match status" value="1"/>
</dbReference>
<dbReference type="EMBL" id="LT981265">
    <property type="protein sequence ID" value="SPC34565.1"/>
    <property type="molecule type" value="Genomic_DNA"/>
</dbReference>
<dbReference type="InterPro" id="IPR004843">
    <property type="entry name" value="Calcineurin-like_PHP"/>
</dbReference>
<accession>A0A2K5ASF1</accession>
<reference evidence="3" key="1">
    <citation type="submission" date="2018-01" db="EMBL/GenBank/DDBJ databases">
        <authorList>
            <person name="Kerou L M."/>
        </authorList>
    </citation>
    <scope>NUCLEOTIDE SEQUENCE [LARGE SCALE GENOMIC DNA]</scope>
    <source>
        <strain evidence="3">SCU2</strain>
    </source>
</reference>
<organism evidence="2 3">
    <name type="scientific">Candidatus Nitrosocaldus cavascurensis</name>
    <dbReference type="NCBI Taxonomy" id="2058097"/>
    <lineage>
        <taxon>Archaea</taxon>
        <taxon>Nitrososphaerota</taxon>
        <taxon>Nitrososphaeria</taxon>
        <taxon>Candidatus Nitrosocaldales</taxon>
        <taxon>Candidatus Nitrosocaldaceae</taxon>
        <taxon>Candidatus Nitrosocaldus</taxon>
    </lineage>
</organism>
<dbReference type="Pfam" id="PF00149">
    <property type="entry name" value="Metallophos"/>
    <property type="match status" value="1"/>
</dbReference>